<dbReference type="EMBL" id="CP018092">
    <property type="protein sequence ID" value="ATS18172.1"/>
    <property type="molecule type" value="Genomic_DNA"/>
</dbReference>
<feature type="transmembrane region" description="Helical" evidence="1">
    <location>
        <begin position="43"/>
        <end position="60"/>
    </location>
</feature>
<dbReference type="OrthoDB" id="511176at2"/>
<sequence>MAEPTLRLRTSFLISGTLMGLYGALTLPLPFLAEHTAAPLPLWLLWGAIALGALALWGALSQRVELDPQGIGITYPHWVPAVLRRQWQVPWAEITAVQPRSTSQGGLVYYLVTTSGQAYLLPMRVAGFTKMLRFIEQQTGLPTALIKPLAQPWMYGTLAVFTLLLGAIDLWVLLSMG</sequence>
<protein>
    <submittedName>
        <fullName evidence="2">Uncharacterized protein</fullName>
    </submittedName>
</protein>
<keyword evidence="3" id="KW-1185">Reference proteome</keyword>
<keyword evidence="1" id="KW-1133">Transmembrane helix</keyword>
<dbReference type="Proteomes" id="UP000231057">
    <property type="component" value="Chromosome"/>
</dbReference>
<name>A0A2D2Q0Y0_PARLV</name>
<reference evidence="2 3" key="1">
    <citation type="submission" date="2016-11" db="EMBL/GenBank/DDBJ databases">
        <title>Complete genome sequence of thermophilic cyanobacteria strain Synechococcus sp. PCC6715.</title>
        <authorList>
            <person name="Tang J."/>
            <person name="Daroch M."/>
            <person name="Liang Y."/>
            <person name="Jiang D."/>
            <person name="Shah M."/>
        </authorList>
    </citation>
    <scope>NUCLEOTIDE SEQUENCE [LARGE SCALE GENOMIC DNA]</scope>
    <source>
        <strain evidence="2 3">PCC 6715</strain>
    </source>
</reference>
<evidence type="ECO:0000313" key="3">
    <source>
        <dbReference type="Proteomes" id="UP000231057"/>
    </source>
</evidence>
<keyword evidence="1" id="KW-0812">Transmembrane</keyword>
<feature type="transmembrane region" description="Helical" evidence="1">
    <location>
        <begin position="12"/>
        <end position="31"/>
    </location>
</feature>
<organism evidence="2 3">
    <name type="scientific">Parathermosynechococcus lividus PCC 6715</name>
    <dbReference type="NCBI Taxonomy" id="1917166"/>
    <lineage>
        <taxon>Bacteria</taxon>
        <taxon>Bacillati</taxon>
        <taxon>Cyanobacteriota</taxon>
        <taxon>Cyanophyceae</taxon>
        <taxon>Acaryochloridales</taxon>
        <taxon>Thermosynechococcaceae</taxon>
        <taxon>Parathermosynechococcus</taxon>
    </lineage>
</organism>
<accession>A0A2D2Q0Y0</accession>
<feature type="transmembrane region" description="Helical" evidence="1">
    <location>
        <begin position="153"/>
        <end position="174"/>
    </location>
</feature>
<dbReference type="RefSeq" id="WP_099798524.1">
    <property type="nucleotide sequence ID" value="NZ_CP018092.1"/>
</dbReference>
<dbReference type="KEGG" id="slw:BRW62_04745"/>
<evidence type="ECO:0000256" key="1">
    <source>
        <dbReference type="SAM" id="Phobius"/>
    </source>
</evidence>
<keyword evidence="1" id="KW-0472">Membrane</keyword>
<reference evidence="3" key="2">
    <citation type="journal article" date="2022" name="Front. Microbiol.">
        <title>Comparative Genomic Analysis Revealed Distinct Molecular Components and Organization of CO2-Concentrating Mechanism in Thermophilic Cyanobacteria.</title>
        <authorList>
            <person name="Tang J."/>
            <person name="Zhou H."/>
            <person name="Yao D."/>
            <person name="Riaz S."/>
            <person name="You D."/>
            <person name="Klepacz-Smolka A."/>
            <person name="Daroch M."/>
        </authorList>
    </citation>
    <scope>NUCLEOTIDE SEQUENCE [LARGE SCALE GENOMIC DNA]</scope>
    <source>
        <strain evidence="3">PCC 6715</strain>
    </source>
</reference>
<gene>
    <name evidence="2" type="ORF">BRW62_04745</name>
</gene>
<proteinExistence type="predicted"/>
<dbReference type="AlphaFoldDB" id="A0A2D2Q0Y0"/>
<evidence type="ECO:0000313" key="2">
    <source>
        <dbReference type="EMBL" id="ATS18172.1"/>
    </source>
</evidence>